<comment type="pathway">
    <text evidence="2 11">Carbohydrate biosynthesis; gluconeogenesis.</text>
</comment>
<dbReference type="HAMAP" id="MF_00147_B">
    <property type="entry name" value="TIM_B"/>
    <property type="match status" value="1"/>
</dbReference>
<dbReference type="InParanoid" id="B5YNQ0"/>
<evidence type="ECO:0000256" key="11">
    <source>
        <dbReference type="RuleBase" id="RU363013"/>
    </source>
</evidence>
<evidence type="ECO:0000256" key="6">
    <source>
        <dbReference type="ARBA" id="ARBA00022490"/>
    </source>
</evidence>
<comment type="pathway">
    <text evidence="1 11">Carbohydrate degradation; glycolysis; D-glyceraldehyde 3-phosphate from glycerone phosphate: step 1/1.</text>
</comment>
<evidence type="ECO:0000256" key="9">
    <source>
        <dbReference type="ARBA" id="ARBA00052432"/>
    </source>
</evidence>
<organism evidence="12 13">
    <name type="scientific">Thalassiosira pseudonana</name>
    <name type="common">Marine diatom</name>
    <name type="synonym">Cyclotella nana</name>
    <dbReference type="NCBI Taxonomy" id="35128"/>
    <lineage>
        <taxon>Eukaryota</taxon>
        <taxon>Sar</taxon>
        <taxon>Stramenopiles</taxon>
        <taxon>Ochrophyta</taxon>
        <taxon>Bacillariophyta</taxon>
        <taxon>Coscinodiscophyceae</taxon>
        <taxon>Thalassiosirophycidae</taxon>
        <taxon>Thalassiosirales</taxon>
        <taxon>Thalassiosiraceae</taxon>
        <taxon>Thalassiosira</taxon>
    </lineage>
</organism>
<evidence type="ECO:0000256" key="2">
    <source>
        <dbReference type="ARBA" id="ARBA00004742"/>
    </source>
</evidence>
<dbReference type="HOGENOM" id="CLU_024251_2_1_1"/>
<reference evidence="12 13" key="2">
    <citation type="journal article" date="2008" name="Nature">
        <title>The Phaeodactylum genome reveals the evolutionary history of diatom genomes.</title>
        <authorList>
            <person name="Bowler C."/>
            <person name="Allen A.E."/>
            <person name="Badger J.H."/>
            <person name="Grimwood J."/>
            <person name="Jabbari K."/>
            <person name="Kuo A."/>
            <person name="Maheswari U."/>
            <person name="Martens C."/>
            <person name="Maumus F."/>
            <person name="Otillar R.P."/>
            <person name="Rayko E."/>
            <person name="Salamov A."/>
            <person name="Vandepoele K."/>
            <person name="Beszteri B."/>
            <person name="Gruber A."/>
            <person name="Heijde M."/>
            <person name="Katinka M."/>
            <person name="Mock T."/>
            <person name="Valentin K."/>
            <person name="Verret F."/>
            <person name="Berges J.A."/>
            <person name="Brownlee C."/>
            <person name="Cadoret J.P."/>
            <person name="Chiovitti A."/>
            <person name="Choi C.J."/>
            <person name="Coesel S."/>
            <person name="De Martino A."/>
            <person name="Detter J.C."/>
            <person name="Durkin C."/>
            <person name="Falciatore A."/>
            <person name="Fournet J."/>
            <person name="Haruta M."/>
            <person name="Huysman M.J."/>
            <person name="Jenkins B.D."/>
            <person name="Jiroutova K."/>
            <person name="Jorgensen R.E."/>
            <person name="Joubert Y."/>
            <person name="Kaplan A."/>
            <person name="Kroger N."/>
            <person name="Kroth P.G."/>
            <person name="La Roche J."/>
            <person name="Lindquist E."/>
            <person name="Lommer M."/>
            <person name="Martin-Jezequel V."/>
            <person name="Lopez P.J."/>
            <person name="Lucas S."/>
            <person name="Mangogna M."/>
            <person name="McGinnis K."/>
            <person name="Medlin L.K."/>
            <person name="Montsant A."/>
            <person name="Oudot-Le Secq M.P."/>
            <person name="Napoli C."/>
            <person name="Obornik M."/>
            <person name="Parker M.S."/>
            <person name="Petit J.L."/>
            <person name="Porcel B.M."/>
            <person name="Poulsen N."/>
            <person name="Robison M."/>
            <person name="Rychlewski L."/>
            <person name="Rynearson T.A."/>
            <person name="Schmutz J."/>
            <person name="Shapiro H."/>
            <person name="Siaut M."/>
            <person name="Stanley M."/>
            <person name="Sussman M.R."/>
            <person name="Taylor A.R."/>
            <person name="Vardi A."/>
            <person name="von Dassow P."/>
            <person name="Vyverman W."/>
            <person name="Willis A."/>
            <person name="Wyrwicz L.S."/>
            <person name="Rokhsar D.S."/>
            <person name="Weissenbach J."/>
            <person name="Armbrust E.V."/>
            <person name="Green B.R."/>
            <person name="Van de Peer Y."/>
            <person name="Grigoriev I.V."/>
        </authorList>
    </citation>
    <scope>NUCLEOTIDE SEQUENCE [LARGE SCALE GENOMIC DNA]</scope>
    <source>
        <strain evidence="12 13">CCMP1335</strain>
    </source>
</reference>
<dbReference type="GO" id="GO:0004807">
    <property type="term" value="F:triose-phosphate isomerase activity"/>
    <property type="evidence" value="ECO:0000318"/>
    <property type="project" value="GO_Central"/>
</dbReference>
<evidence type="ECO:0000256" key="4">
    <source>
        <dbReference type="ARBA" id="ARBA00011738"/>
    </source>
</evidence>
<dbReference type="EMBL" id="CP001160">
    <property type="protein sequence ID" value="ACI64671.1"/>
    <property type="molecule type" value="Genomic_DNA"/>
</dbReference>
<reference evidence="12 13" key="1">
    <citation type="journal article" date="2004" name="Science">
        <title>The genome of the diatom Thalassiosira pseudonana: ecology, evolution, and metabolism.</title>
        <authorList>
            <person name="Armbrust E.V."/>
            <person name="Berges J.A."/>
            <person name="Bowler C."/>
            <person name="Green B.R."/>
            <person name="Martinez D."/>
            <person name="Putnam N.H."/>
            <person name="Zhou S."/>
            <person name="Allen A.E."/>
            <person name="Apt K.E."/>
            <person name="Bechner M."/>
            <person name="Brzezinski M.A."/>
            <person name="Chaal B.K."/>
            <person name="Chiovitti A."/>
            <person name="Davis A.K."/>
            <person name="Demarest M.S."/>
            <person name="Detter J.C."/>
            <person name="Glavina T."/>
            <person name="Goodstein D."/>
            <person name="Hadi M.Z."/>
            <person name="Hellsten U."/>
            <person name="Hildebrand M."/>
            <person name="Jenkins B.D."/>
            <person name="Jurka J."/>
            <person name="Kapitonov V.V."/>
            <person name="Kroger N."/>
            <person name="Lau W.W."/>
            <person name="Lane T.W."/>
            <person name="Larimer F.W."/>
            <person name="Lippmeier J.C."/>
            <person name="Lucas S."/>
            <person name="Medina M."/>
            <person name="Montsant A."/>
            <person name="Obornik M."/>
            <person name="Parker M.S."/>
            <person name="Palenik B."/>
            <person name="Pazour G.J."/>
            <person name="Richardson P.M."/>
            <person name="Rynearson T.A."/>
            <person name="Saito M.A."/>
            <person name="Schwartz D.C."/>
            <person name="Thamatrakoln K."/>
            <person name="Valentin K."/>
            <person name="Vardi A."/>
            <person name="Wilkerson F.P."/>
            <person name="Rokhsar D.S."/>
        </authorList>
    </citation>
    <scope>NUCLEOTIDE SEQUENCE [LARGE SCALE GENOMIC DNA]</scope>
    <source>
        <strain evidence="12 13">CCMP1335</strain>
    </source>
</reference>
<keyword evidence="6" id="KW-0963">Cytoplasm</keyword>
<proteinExistence type="inferred from homology"/>
<dbReference type="PANTHER" id="PTHR21139:SF42">
    <property type="entry name" value="TRIOSEPHOSPHATE ISOMERASE"/>
    <property type="match status" value="1"/>
</dbReference>
<dbReference type="AlphaFoldDB" id="B5YNQ0"/>
<dbReference type="InterPro" id="IPR035990">
    <property type="entry name" value="TIM_sf"/>
</dbReference>
<dbReference type="GO" id="GO:0019563">
    <property type="term" value="P:glycerol catabolic process"/>
    <property type="evidence" value="ECO:0000318"/>
    <property type="project" value="GO_Central"/>
</dbReference>
<accession>B5YNQ0</accession>
<keyword evidence="7 11" id="KW-0324">Glycolysis</keyword>
<name>B5YNQ0_THAPS</name>
<dbReference type="UniPathway" id="UPA00138"/>
<dbReference type="Proteomes" id="UP000001449">
    <property type="component" value="Chromosome 7"/>
</dbReference>
<dbReference type="GO" id="GO:0046166">
    <property type="term" value="P:glyceraldehyde-3-phosphate biosynthetic process"/>
    <property type="evidence" value="ECO:0000318"/>
    <property type="project" value="GO_Central"/>
</dbReference>
<evidence type="ECO:0000256" key="10">
    <source>
        <dbReference type="ARBA" id="ARBA00056661"/>
    </source>
</evidence>
<dbReference type="PaxDb" id="35128-Thaps7229"/>
<evidence type="ECO:0000313" key="12">
    <source>
        <dbReference type="EMBL" id="ACI64671.1"/>
    </source>
</evidence>
<dbReference type="eggNOG" id="KOG1643">
    <property type="taxonomic scope" value="Eukaryota"/>
</dbReference>
<dbReference type="STRING" id="35128.B5YNQ0"/>
<dbReference type="SUPFAM" id="SSF51351">
    <property type="entry name" value="Triosephosphate isomerase (TIM)"/>
    <property type="match status" value="1"/>
</dbReference>
<dbReference type="Gene3D" id="3.20.20.70">
    <property type="entry name" value="Aldolase class I"/>
    <property type="match status" value="1"/>
</dbReference>
<evidence type="ECO:0000256" key="8">
    <source>
        <dbReference type="ARBA" id="ARBA00023235"/>
    </source>
</evidence>
<dbReference type="GO" id="GO:0005829">
    <property type="term" value="C:cytosol"/>
    <property type="evidence" value="ECO:0000318"/>
    <property type="project" value="GO_Central"/>
</dbReference>
<evidence type="ECO:0000256" key="1">
    <source>
        <dbReference type="ARBA" id="ARBA00004680"/>
    </source>
</evidence>
<dbReference type="RefSeq" id="XP_002295954.1">
    <property type="nucleotide sequence ID" value="XM_002295918.1"/>
</dbReference>
<dbReference type="UniPathway" id="UPA00109">
    <property type="reaction ID" value="UER00189"/>
</dbReference>
<comment type="subunit">
    <text evidence="4">Homodimer.</text>
</comment>
<comment type="similarity">
    <text evidence="3 11">Belongs to the triosephosphate isomerase family.</text>
</comment>
<dbReference type="GO" id="GO:0006096">
    <property type="term" value="P:glycolytic process"/>
    <property type="evidence" value="ECO:0000318"/>
    <property type="project" value="GO_Central"/>
</dbReference>
<dbReference type="InterPro" id="IPR022896">
    <property type="entry name" value="TrioseP_Isoase_bac/euk"/>
</dbReference>
<dbReference type="CDD" id="cd00311">
    <property type="entry name" value="TIM"/>
    <property type="match status" value="1"/>
</dbReference>
<dbReference type="FunFam" id="3.20.20.70:FF:000016">
    <property type="entry name" value="Triosephosphate isomerase"/>
    <property type="match status" value="1"/>
</dbReference>
<dbReference type="GO" id="GO:0006094">
    <property type="term" value="P:gluconeogenesis"/>
    <property type="evidence" value="ECO:0000318"/>
    <property type="project" value="GO_Central"/>
</dbReference>
<dbReference type="InterPro" id="IPR020861">
    <property type="entry name" value="Triosephosphate_isomerase_AS"/>
</dbReference>
<keyword evidence="8 11" id="KW-0413">Isomerase</keyword>
<dbReference type="InterPro" id="IPR013785">
    <property type="entry name" value="Aldolase_TIM"/>
</dbReference>
<dbReference type="EC" id="5.3.1.1" evidence="11"/>
<dbReference type="KEGG" id="tps:THAPS_7229"/>
<comment type="function">
    <text evidence="10">Catalyzes the interconversion of glyceraldehyde 3-phosphate and dihydroxyacetone phosphate in the glycolytic and gluconeogenic pathways.</text>
</comment>
<dbReference type="PROSITE" id="PS51440">
    <property type="entry name" value="TIM_2"/>
    <property type="match status" value="1"/>
</dbReference>
<comment type="catalytic activity">
    <reaction evidence="9">
        <text>D-glyceraldehyde 3-phosphate = dihydroxyacetone phosphate</text>
        <dbReference type="Rhea" id="RHEA:18585"/>
        <dbReference type="ChEBI" id="CHEBI:57642"/>
        <dbReference type="ChEBI" id="CHEBI:59776"/>
        <dbReference type="EC" id="5.3.1.1"/>
    </reaction>
    <physiologicalReaction direction="left-to-right" evidence="9">
        <dbReference type="Rhea" id="RHEA:18586"/>
    </physiologicalReaction>
</comment>
<keyword evidence="13" id="KW-1185">Reference proteome</keyword>
<protein>
    <recommendedName>
        <fullName evidence="11">Triosephosphate isomerase</fullName>
        <ecNumber evidence="11">5.3.1.1</ecNumber>
    </recommendedName>
</protein>
<evidence type="ECO:0000313" key="13">
    <source>
        <dbReference type="Proteomes" id="UP000001449"/>
    </source>
</evidence>
<dbReference type="InterPro" id="IPR000652">
    <property type="entry name" value="Triosephosphate_isomerase"/>
</dbReference>
<keyword evidence="5 11" id="KW-0312">Gluconeogenesis</keyword>
<sequence>MRVPIVAGNWKLNPATRGEAVTLLKLLASNFLNHRDSNSMHGPSSPEVVIFPPLPYIADAVSILEGTGIQVGAQNVGQNEKGAFTGEIAPSMLVTSGCSYVLLGHSERRTLFGETNDEINASLHKCMDQAGLKVILCIGETLQEYEAGLLENVVDMQIRKGLEGIDASHLLNDRVIIAYEPVWAIGTGLVATPEQAQNAHVAIRNSLATAYGADSGVAEYVRIQYGGSVTDVSIESLMSENDIDGALVGGASLNADSFTRIFDGAATADARKKASMQCSMM</sequence>
<gene>
    <name evidence="12" type="primary">tpi</name>
    <name evidence="12" type="ORF">THAPS_7229</name>
</gene>
<dbReference type="PANTHER" id="PTHR21139">
    <property type="entry name" value="TRIOSEPHOSPHATE ISOMERASE"/>
    <property type="match status" value="1"/>
</dbReference>
<dbReference type="GeneID" id="7450569"/>
<dbReference type="NCBIfam" id="TIGR00419">
    <property type="entry name" value="tim"/>
    <property type="match status" value="1"/>
</dbReference>
<dbReference type="OMA" id="AYIDFAW"/>
<evidence type="ECO:0000256" key="5">
    <source>
        <dbReference type="ARBA" id="ARBA00022432"/>
    </source>
</evidence>
<dbReference type="PROSITE" id="PS00171">
    <property type="entry name" value="TIM_1"/>
    <property type="match status" value="1"/>
</dbReference>
<evidence type="ECO:0000256" key="3">
    <source>
        <dbReference type="ARBA" id="ARBA00007422"/>
    </source>
</evidence>
<dbReference type="Pfam" id="PF00121">
    <property type="entry name" value="TIM"/>
    <property type="match status" value="1"/>
</dbReference>
<evidence type="ECO:0000256" key="7">
    <source>
        <dbReference type="ARBA" id="ARBA00023152"/>
    </source>
</evidence>